<dbReference type="Proteomes" id="UP000233786">
    <property type="component" value="Unassembled WGS sequence"/>
</dbReference>
<dbReference type="EMBL" id="PJNB01000001">
    <property type="protein sequence ID" value="PKW15950.1"/>
    <property type="molecule type" value="Genomic_DNA"/>
</dbReference>
<dbReference type="GO" id="GO:0006260">
    <property type="term" value="P:DNA replication"/>
    <property type="evidence" value="ECO:0007669"/>
    <property type="project" value="UniProtKB-KW"/>
</dbReference>
<keyword evidence="5" id="KW-1185">Reference proteome</keyword>
<dbReference type="OrthoDB" id="3694326at2"/>
<evidence type="ECO:0000313" key="5">
    <source>
        <dbReference type="Proteomes" id="UP000233786"/>
    </source>
</evidence>
<dbReference type="GO" id="GO:0003677">
    <property type="term" value="F:DNA binding"/>
    <property type="evidence" value="ECO:0007669"/>
    <property type="project" value="UniProtKB-KW"/>
</dbReference>
<proteinExistence type="predicted"/>
<keyword evidence="4" id="KW-0378">Hydrolase</keyword>
<keyword evidence="4" id="KW-0547">Nucleotide-binding</keyword>
<dbReference type="InterPro" id="IPR027417">
    <property type="entry name" value="P-loop_NTPase"/>
</dbReference>
<name>A0A2N3XZA7_SACSN</name>
<dbReference type="GO" id="GO:0005524">
    <property type="term" value="F:ATP binding"/>
    <property type="evidence" value="ECO:0007669"/>
    <property type="project" value="InterPro"/>
</dbReference>
<dbReference type="InterPro" id="IPR007693">
    <property type="entry name" value="DNA_helicase_DnaB-like_N"/>
</dbReference>
<dbReference type="GO" id="GO:0003678">
    <property type="term" value="F:DNA helicase activity"/>
    <property type="evidence" value="ECO:0007669"/>
    <property type="project" value="InterPro"/>
</dbReference>
<keyword evidence="1" id="KW-0235">DNA replication</keyword>
<evidence type="ECO:0000256" key="2">
    <source>
        <dbReference type="ARBA" id="ARBA00023125"/>
    </source>
</evidence>
<comment type="caution">
    <text evidence="4">The sequence shown here is derived from an EMBL/GenBank/DDBJ whole genome shotgun (WGS) entry which is preliminary data.</text>
</comment>
<dbReference type="SUPFAM" id="SSF52540">
    <property type="entry name" value="P-loop containing nucleoside triphosphate hydrolases"/>
    <property type="match status" value="1"/>
</dbReference>
<gene>
    <name evidence="4" type="ORF">A8926_3732</name>
</gene>
<dbReference type="InterPro" id="IPR036185">
    <property type="entry name" value="DNA_heli_DnaB-like_N_sf"/>
</dbReference>
<keyword evidence="4" id="KW-0347">Helicase</keyword>
<dbReference type="Pfam" id="PF00772">
    <property type="entry name" value="DnaB"/>
    <property type="match status" value="1"/>
</dbReference>
<dbReference type="AlphaFoldDB" id="A0A2N3XZA7"/>
<protein>
    <submittedName>
        <fullName evidence="4">Replicative DNA helicase</fullName>
    </submittedName>
</protein>
<dbReference type="Gene3D" id="1.10.860.10">
    <property type="entry name" value="DNAb Helicase, Chain A"/>
    <property type="match status" value="1"/>
</dbReference>
<evidence type="ECO:0000256" key="1">
    <source>
        <dbReference type="ARBA" id="ARBA00022705"/>
    </source>
</evidence>
<dbReference type="Pfam" id="PF13481">
    <property type="entry name" value="AAA_25"/>
    <property type="match status" value="1"/>
</dbReference>
<reference evidence="4" key="1">
    <citation type="submission" date="2017-12" db="EMBL/GenBank/DDBJ databases">
        <title>Sequencing the genomes of 1000 Actinobacteria strains.</title>
        <authorList>
            <person name="Klenk H.-P."/>
        </authorList>
    </citation>
    <scope>NUCLEOTIDE SEQUENCE [LARGE SCALE GENOMIC DNA]</scope>
    <source>
        <strain evidence="4">DSM 44228</strain>
    </source>
</reference>
<dbReference type="STRING" id="994479.GCA_000194155_03485"/>
<dbReference type="SUPFAM" id="SSF48024">
    <property type="entry name" value="N-terminal domain of DnaB helicase"/>
    <property type="match status" value="1"/>
</dbReference>
<sequence length="441" mass="49051">MTTISDVAAEEALLGAVLWNADAAGPALRSVPPDAWWRPINQTLATVLTGMLVRGEPIDPTTVLSQVMADGLLTQVDGAYLARLYTGFTVVNHAPTYAARITELGAQRNLVMTMQRNIAMLDGEFVEDDRIDTHSAVSRLRTACDEAERSAQATTYEPTSLDELLAGEDQYRWLVPGLLERGDRMVLTGAEGSGKSVLVSQVAATLCGGLHPFTGTMLGDGSQQIRVLVVDTENSEAQTRRRYRRLVRSVDGLRFHADMPPVDWAHQFFVEIRPQGLDLTRGADVAWLERAMQATAPDLLVIGPLYRLHHGDPNDERLARELVHVLDSVRVRHNCALITEAHAGHATDSAGDRRMRPSGSSLWLRWPEYGYGLRRAKDQGDLGTGELARRNRERPVLVDVVAWRGSREERNWPTSLQHGQTLPWTPADPDYYLYADRMKEF</sequence>
<keyword evidence="2" id="KW-0238">DNA-binding</keyword>
<keyword evidence="4" id="KW-0067">ATP-binding</keyword>
<dbReference type="InterPro" id="IPR016136">
    <property type="entry name" value="DNA_helicase_N/primase_C"/>
</dbReference>
<evidence type="ECO:0000313" key="4">
    <source>
        <dbReference type="EMBL" id="PKW15950.1"/>
    </source>
</evidence>
<accession>A0A2N3XZA7</accession>
<organism evidence="4 5">
    <name type="scientific">Saccharopolyspora spinosa</name>
    <dbReference type="NCBI Taxonomy" id="60894"/>
    <lineage>
        <taxon>Bacteria</taxon>
        <taxon>Bacillati</taxon>
        <taxon>Actinomycetota</taxon>
        <taxon>Actinomycetes</taxon>
        <taxon>Pseudonocardiales</taxon>
        <taxon>Pseudonocardiaceae</taxon>
        <taxon>Saccharopolyspora</taxon>
    </lineage>
</organism>
<dbReference type="Gene3D" id="3.40.50.300">
    <property type="entry name" value="P-loop containing nucleotide triphosphate hydrolases"/>
    <property type="match status" value="1"/>
</dbReference>
<feature type="domain" description="DNA helicase DnaB-like N-terminal" evidence="3">
    <location>
        <begin position="6"/>
        <end position="102"/>
    </location>
</feature>
<dbReference type="RefSeq" id="WP_101376569.1">
    <property type="nucleotide sequence ID" value="NZ_CP061007.1"/>
</dbReference>
<evidence type="ECO:0000259" key="3">
    <source>
        <dbReference type="Pfam" id="PF00772"/>
    </source>
</evidence>